<keyword evidence="1" id="KW-1133">Transmembrane helix</keyword>
<sequence>MTEHPWTRRISGLAFWLALAAVLVAFAGMTLARFDIVGKLQGFSMFLYMVPIAGIAALIAVVALIMNWRAGWPAVRKAVLGLIIGAGAFGAATVAMSAATEVPAIHDITTDLDTPPEFAELSIPADNMRGVDGVEDWKAQHREGYPDLDGITVDQTVEQVITRAAEIAEDKGWDVAASDAATGRFEAVSYASYIKFEDIVVLRAVPTEDGKTRVDMRSVSRVGVSDLGENAKRIEGFLAALQAG</sequence>
<dbReference type="RefSeq" id="WP_160779761.1">
    <property type="nucleotide sequence ID" value="NZ_BAAAZF010000001.1"/>
</dbReference>
<keyword evidence="3" id="KW-1185">Reference proteome</keyword>
<feature type="transmembrane region" description="Helical" evidence="1">
    <location>
        <begin position="12"/>
        <end position="34"/>
    </location>
</feature>
<accession>A0A845ASG3</accession>
<dbReference type="EMBL" id="WTYE01000001">
    <property type="protein sequence ID" value="MXP32419.1"/>
    <property type="molecule type" value="Genomic_DNA"/>
</dbReference>
<keyword evidence="1" id="KW-0812">Transmembrane</keyword>
<comment type="caution">
    <text evidence="2">The sequence shown here is derived from an EMBL/GenBank/DDBJ whole genome shotgun (WGS) entry which is preliminary data.</text>
</comment>
<dbReference type="AlphaFoldDB" id="A0A845ASG3"/>
<dbReference type="OrthoDB" id="1523552at2"/>
<evidence type="ECO:0000313" key="2">
    <source>
        <dbReference type="EMBL" id="MXP32419.1"/>
    </source>
</evidence>
<dbReference type="InterPro" id="IPR010865">
    <property type="entry name" value="DUF1499"/>
</dbReference>
<dbReference type="Pfam" id="PF07386">
    <property type="entry name" value="DUF1499"/>
    <property type="match status" value="1"/>
</dbReference>
<reference evidence="2 3" key="1">
    <citation type="submission" date="2019-12" db="EMBL/GenBank/DDBJ databases">
        <title>Genomic-based taxomic classification of the family Erythrobacteraceae.</title>
        <authorList>
            <person name="Xu L."/>
        </authorList>
    </citation>
    <scope>NUCLEOTIDE SEQUENCE [LARGE SCALE GENOMIC DNA]</scope>
    <source>
        <strain evidence="2 3">JCM 16677</strain>
    </source>
</reference>
<keyword evidence="1" id="KW-0472">Membrane</keyword>
<proteinExistence type="predicted"/>
<dbReference type="Proteomes" id="UP000446786">
    <property type="component" value="Unassembled WGS sequence"/>
</dbReference>
<gene>
    <name evidence="2" type="ORF">GRI94_11375</name>
</gene>
<feature type="transmembrane region" description="Helical" evidence="1">
    <location>
        <begin position="46"/>
        <end position="66"/>
    </location>
</feature>
<evidence type="ECO:0000256" key="1">
    <source>
        <dbReference type="SAM" id="Phobius"/>
    </source>
</evidence>
<evidence type="ECO:0000313" key="3">
    <source>
        <dbReference type="Proteomes" id="UP000446786"/>
    </source>
</evidence>
<name>A0A845ASG3_9SPHN</name>
<protein>
    <submittedName>
        <fullName evidence="2">DUF1499 domain-containing protein</fullName>
    </submittedName>
</protein>
<organism evidence="2 3">
    <name type="scientific">Parerythrobacter jejuensis</name>
    <dbReference type="NCBI Taxonomy" id="795812"/>
    <lineage>
        <taxon>Bacteria</taxon>
        <taxon>Pseudomonadati</taxon>
        <taxon>Pseudomonadota</taxon>
        <taxon>Alphaproteobacteria</taxon>
        <taxon>Sphingomonadales</taxon>
        <taxon>Erythrobacteraceae</taxon>
        <taxon>Parerythrobacter</taxon>
    </lineage>
</organism>
<feature type="transmembrane region" description="Helical" evidence="1">
    <location>
        <begin position="78"/>
        <end position="99"/>
    </location>
</feature>